<dbReference type="Proteomes" id="UP000243723">
    <property type="component" value="Unassembled WGS sequence"/>
</dbReference>
<keyword evidence="3" id="KW-1185">Reference proteome</keyword>
<comment type="caution">
    <text evidence="2">The sequence shown here is derived from an EMBL/GenBank/DDBJ whole genome shotgun (WGS) entry which is preliminary data.</text>
</comment>
<feature type="region of interest" description="Disordered" evidence="1">
    <location>
        <begin position="32"/>
        <end position="61"/>
    </location>
</feature>
<accession>A0A2P7YET5</accession>
<organism evidence="2 3">
    <name type="scientific">Elsinoe australis</name>
    <dbReference type="NCBI Taxonomy" id="40998"/>
    <lineage>
        <taxon>Eukaryota</taxon>
        <taxon>Fungi</taxon>
        <taxon>Dikarya</taxon>
        <taxon>Ascomycota</taxon>
        <taxon>Pezizomycotina</taxon>
        <taxon>Dothideomycetes</taxon>
        <taxon>Dothideomycetidae</taxon>
        <taxon>Myriangiales</taxon>
        <taxon>Elsinoaceae</taxon>
        <taxon>Elsinoe</taxon>
    </lineage>
</organism>
<gene>
    <name evidence="2" type="ORF">B9Z65_8793</name>
</gene>
<proteinExistence type="predicted"/>
<protein>
    <submittedName>
        <fullName evidence="2">Uncharacterized protein</fullName>
    </submittedName>
</protein>
<evidence type="ECO:0000256" key="1">
    <source>
        <dbReference type="SAM" id="MobiDB-lite"/>
    </source>
</evidence>
<feature type="compositionally biased region" description="Polar residues" evidence="1">
    <location>
        <begin position="32"/>
        <end position="49"/>
    </location>
</feature>
<sequence>MKIAQLLCHPPETQYAQDREQLQPLVLYMSTTHTSQRPQGTQEQTWSTQQEHDSYEYPTPESITGTSFAGETPQKNMSSPSFIKMETSCDEPIKINPKHDAKNTLRQRHNRERQRDILTRLDQILAVAGCTEWEKQRRVPAKNCAQGRGYTEDDILVMAANRADLLNRVLPLADLSSDRGRAALDGHDGMALELQEKLGGLRPNKTVSPNRVLTLVDPFGDEGRAALGGCVGMALELQEKLRIEAGLEDGVLQIHLIMDLVTYVQQHR</sequence>
<reference evidence="2 3" key="1">
    <citation type="submission" date="2017-05" db="EMBL/GenBank/DDBJ databases">
        <title>Draft genome sequence of Elsinoe australis.</title>
        <authorList>
            <person name="Cheng Q."/>
        </authorList>
    </citation>
    <scope>NUCLEOTIDE SEQUENCE [LARGE SCALE GENOMIC DNA]</scope>
    <source>
        <strain evidence="2 3">NL1</strain>
    </source>
</reference>
<evidence type="ECO:0000313" key="2">
    <source>
        <dbReference type="EMBL" id="PSK34467.1"/>
    </source>
</evidence>
<name>A0A2P7YET5_9PEZI</name>
<evidence type="ECO:0000313" key="3">
    <source>
        <dbReference type="Proteomes" id="UP000243723"/>
    </source>
</evidence>
<dbReference type="AlphaFoldDB" id="A0A2P7YET5"/>
<dbReference type="EMBL" id="NHZQ01000447">
    <property type="protein sequence ID" value="PSK34467.1"/>
    <property type="molecule type" value="Genomic_DNA"/>
</dbReference>